<gene>
    <name evidence="1" type="ORF">SAMN05421510_100640</name>
</gene>
<organism evidence="1 2">
    <name type="scientific">Nitrosomonas ureae</name>
    <dbReference type="NCBI Taxonomy" id="44577"/>
    <lineage>
        <taxon>Bacteria</taxon>
        <taxon>Pseudomonadati</taxon>
        <taxon>Pseudomonadota</taxon>
        <taxon>Betaproteobacteria</taxon>
        <taxon>Nitrosomonadales</taxon>
        <taxon>Nitrosomonadaceae</taxon>
        <taxon>Nitrosomonas</taxon>
    </lineage>
</organism>
<dbReference type="STRING" id="44577.ATY38_10635"/>
<dbReference type="AlphaFoldDB" id="A0A1H9B502"/>
<evidence type="ECO:0000313" key="2">
    <source>
        <dbReference type="Proteomes" id="UP000181998"/>
    </source>
</evidence>
<dbReference type="EMBL" id="FOFX01000006">
    <property type="protein sequence ID" value="SEP83935.1"/>
    <property type="molecule type" value="Genomic_DNA"/>
</dbReference>
<proteinExistence type="predicted"/>
<name>A0A1H9B502_9PROT</name>
<protein>
    <submittedName>
        <fullName evidence="1">Uncharacterized protein</fullName>
    </submittedName>
</protein>
<reference evidence="1 2" key="1">
    <citation type="submission" date="2016-10" db="EMBL/GenBank/DDBJ databases">
        <authorList>
            <person name="de Groot N.N."/>
        </authorList>
    </citation>
    <scope>NUCLEOTIDE SEQUENCE [LARGE SCALE GENOMIC DNA]</scope>
    <source>
        <strain evidence="1 2">Nm9</strain>
    </source>
</reference>
<evidence type="ECO:0000313" key="1">
    <source>
        <dbReference type="EMBL" id="SEP83935.1"/>
    </source>
</evidence>
<accession>A0A1H9B502</accession>
<dbReference type="Proteomes" id="UP000181998">
    <property type="component" value="Unassembled WGS sequence"/>
</dbReference>
<sequence length="764" mass="82750">MFVFILFNFMKGLLIMFLSKKLMISIRKSLIMSLTVFALIISNTNVFAAADVLAIQNAVTAYQTIGTLRREIPINGDAIASAYAGALQTLVQEVDTANNLKLDSDVLAAIDEIKSGNEPALAGQVIDKTLQRVFYQVVFNRMSDIRNLFETTSTEVLNQWLDQMVASFQAISGNVARANQVLSADKQSIVEGSNPGADIAFNESVARIRTALNKSNPEEDAGVVAVERYVTRISSLARAYYNAVLREVAGAIESRGTDVEHMRIELKEGEVFYRTIESLVARDNPVGNLLIKARLAGDGSDLVVDEIVSDLNKGMLGRSRGEMANIATAENRVGRMAEASGTVEFAKIFMPDLELRMGAAVRGNLEIALNDLNSAAKADDAAASAAAQATITAIFDSYENELNLTEYSATTETALIDNAVASFKTIGELRAETTINGAAIEAAYAGELQQLTQLVDQTYGTSIDADVSAAIASVKVGNEIPFSLQIIDKSLQRVFALVVYNRTTLVIESFDGLSTDELALEWDRANSAYSAIAGTAGRVNKVLTEDKQTLQDGSNPDLDDQITLAFVQGREALSNLNADDRLNVAIARENIVVPLARSFLIGVLREIEGIIASRDTDATEAREKQIEGEFFYRIVESFIAPDNPAGNNLIKTQLTGDLANVVANEIVIEISKGIIGQVNRNISIIESTFGIDRNQALVASERVSLYINIFLPDLELRLGTLERVKVQNALQDLREASETDDVSKALTAGSTLTGIIAAYENELI</sequence>